<dbReference type="AlphaFoldDB" id="A0A9P7KGU9"/>
<comment type="caution">
    <text evidence="1">The sequence shown here is derived from an EMBL/GenBank/DDBJ whole genome shotgun (WGS) entry which is preliminary data.</text>
</comment>
<evidence type="ECO:0000313" key="2">
    <source>
        <dbReference type="Proteomes" id="UP000775547"/>
    </source>
</evidence>
<accession>A0A9P7KGU9</accession>
<name>A0A9P7KGU9_9AGAR</name>
<protein>
    <submittedName>
        <fullName evidence="1">Uncharacterized protein</fullName>
    </submittedName>
</protein>
<reference evidence="1" key="2">
    <citation type="submission" date="2021-10" db="EMBL/GenBank/DDBJ databases">
        <title>Phylogenomics reveals ancestral predisposition of the termite-cultivated fungus Termitomyces towards a domesticated lifestyle.</title>
        <authorList>
            <person name="Auxier B."/>
            <person name="Grum-Grzhimaylo A."/>
            <person name="Cardenas M.E."/>
            <person name="Lodge J.D."/>
            <person name="Laessoe T."/>
            <person name="Pedersen O."/>
            <person name="Smith M.E."/>
            <person name="Kuyper T.W."/>
            <person name="Franco-Molano E.A."/>
            <person name="Baroni T.J."/>
            <person name="Aanen D.K."/>
        </authorList>
    </citation>
    <scope>NUCLEOTIDE SEQUENCE</scope>
    <source>
        <strain evidence="1">AP01</strain>
        <tissue evidence="1">Mycelium</tissue>
    </source>
</reference>
<keyword evidence="2" id="KW-1185">Reference proteome</keyword>
<proteinExistence type="predicted"/>
<reference evidence="1" key="1">
    <citation type="submission" date="2020-07" db="EMBL/GenBank/DDBJ databases">
        <authorList>
            <person name="Nieuwenhuis M."/>
            <person name="Van De Peppel L.J.J."/>
        </authorList>
    </citation>
    <scope>NUCLEOTIDE SEQUENCE</scope>
    <source>
        <strain evidence="1">AP01</strain>
        <tissue evidence="1">Mycelium</tissue>
    </source>
</reference>
<organism evidence="1 2">
    <name type="scientific">Asterophora parasitica</name>
    <dbReference type="NCBI Taxonomy" id="117018"/>
    <lineage>
        <taxon>Eukaryota</taxon>
        <taxon>Fungi</taxon>
        <taxon>Dikarya</taxon>
        <taxon>Basidiomycota</taxon>
        <taxon>Agaricomycotina</taxon>
        <taxon>Agaricomycetes</taxon>
        <taxon>Agaricomycetidae</taxon>
        <taxon>Agaricales</taxon>
        <taxon>Tricholomatineae</taxon>
        <taxon>Lyophyllaceae</taxon>
        <taxon>Asterophora</taxon>
    </lineage>
</organism>
<gene>
    <name evidence="1" type="ORF">DXG03_001150</name>
</gene>
<dbReference type="Proteomes" id="UP000775547">
    <property type="component" value="Unassembled WGS sequence"/>
</dbReference>
<dbReference type="OrthoDB" id="3050033at2759"/>
<dbReference type="EMBL" id="JABCKV010000012">
    <property type="protein sequence ID" value="KAG5647191.1"/>
    <property type="molecule type" value="Genomic_DNA"/>
</dbReference>
<sequence>MENLDLELEGWYISKEEELTAETELINESLAKLGTTFLAIKYLPSDLRALGWDEEVAVHEEWLSDDIWNVTDALSEHKLVKQPRELTDRRVIEFMENVKAERLDRELRAAIKKRSEVLSEILKNYASSLPLHFVLPPLADIASVASFRAVIEDTPVEEDVLEAHFDEPMLSFPEIVDTWRDDKNAELVEMMRACDEIETEVSSSSLRLATSLFRSSRCAFAMAYQVLVHTCFTAILGWEEPGPYYDNIGCRPWNSGEIVRVSFDNQAYIRARLVLRDGGFGHRHTHL</sequence>
<evidence type="ECO:0000313" key="1">
    <source>
        <dbReference type="EMBL" id="KAG5647191.1"/>
    </source>
</evidence>